<evidence type="ECO:0000256" key="1">
    <source>
        <dbReference type="ARBA" id="ARBA00004123"/>
    </source>
</evidence>
<evidence type="ECO:0000256" key="6">
    <source>
        <dbReference type="ARBA" id="ARBA00023015"/>
    </source>
</evidence>
<dbReference type="FunFam" id="3.30.50.10:FF:000002">
    <property type="entry name" value="Gata transcription factor gatad"/>
    <property type="match status" value="1"/>
</dbReference>
<dbReference type="GO" id="GO:0000978">
    <property type="term" value="F:RNA polymerase II cis-regulatory region sequence-specific DNA binding"/>
    <property type="evidence" value="ECO:0007669"/>
    <property type="project" value="TreeGrafter"/>
</dbReference>
<keyword evidence="8" id="KW-0010">Activator</keyword>
<dbReference type="GO" id="GO:0045165">
    <property type="term" value="P:cell fate commitment"/>
    <property type="evidence" value="ECO:0007669"/>
    <property type="project" value="TreeGrafter"/>
</dbReference>
<keyword evidence="6" id="KW-0805">Transcription regulation</keyword>
<dbReference type="GO" id="GO:0005634">
    <property type="term" value="C:nucleus"/>
    <property type="evidence" value="ECO:0007669"/>
    <property type="project" value="UniProtKB-SubCell"/>
</dbReference>
<evidence type="ECO:0000259" key="13">
    <source>
        <dbReference type="PROSITE" id="PS50114"/>
    </source>
</evidence>
<evidence type="ECO:0000256" key="12">
    <source>
        <dbReference type="SAM" id="MobiDB-lite"/>
    </source>
</evidence>
<reference evidence="15" key="1">
    <citation type="journal article" date="2013" name="Science">
        <title>Comparative analysis of bat genomes provides insight into the evolution of flight and immunity.</title>
        <authorList>
            <person name="Zhang G."/>
            <person name="Cowled C."/>
            <person name="Shi Z."/>
            <person name="Huang Z."/>
            <person name="Bishop-Lilly K.A."/>
            <person name="Fang X."/>
            <person name="Wynne J.W."/>
            <person name="Xiong Z."/>
            <person name="Baker M.L."/>
            <person name="Zhao W."/>
            <person name="Tachedjian M."/>
            <person name="Zhu Y."/>
            <person name="Zhou P."/>
            <person name="Jiang X."/>
            <person name="Ng J."/>
            <person name="Yang L."/>
            <person name="Wu L."/>
            <person name="Xiao J."/>
            <person name="Feng Y."/>
            <person name="Chen Y."/>
            <person name="Sun X."/>
            <person name="Zhang Y."/>
            <person name="Marsh G.A."/>
            <person name="Crameri G."/>
            <person name="Broder C.C."/>
            <person name="Frey K.G."/>
            <person name="Wang L.F."/>
            <person name="Wang J."/>
        </authorList>
    </citation>
    <scope>NUCLEOTIDE SEQUENCE [LARGE SCALE GENOMIC DNA]</scope>
</reference>
<feature type="domain" description="GATA-type" evidence="13">
    <location>
        <begin position="83"/>
        <end position="136"/>
    </location>
</feature>
<comment type="subcellular location">
    <subcellularLocation>
        <location evidence="1">Nucleus</location>
    </subcellularLocation>
</comment>
<dbReference type="CDD" id="cd00202">
    <property type="entry name" value="ZnF_GATA"/>
    <property type="match status" value="2"/>
</dbReference>
<keyword evidence="4 11" id="KW-0863">Zinc-finger</keyword>
<dbReference type="FunFam" id="3.30.50.10:FF:000001">
    <property type="entry name" value="GATA transcription factor (GATAd)"/>
    <property type="match status" value="1"/>
</dbReference>
<evidence type="ECO:0000256" key="10">
    <source>
        <dbReference type="ARBA" id="ARBA00023242"/>
    </source>
</evidence>
<evidence type="ECO:0000313" key="15">
    <source>
        <dbReference type="Proteomes" id="UP000010552"/>
    </source>
</evidence>
<keyword evidence="9" id="KW-0804">Transcription</keyword>
<evidence type="ECO:0000256" key="9">
    <source>
        <dbReference type="ARBA" id="ARBA00023163"/>
    </source>
</evidence>
<feature type="domain" description="GATA-type" evidence="13">
    <location>
        <begin position="29"/>
        <end position="83"/>
    </location>
</feature>
<dbReference type="InterPro" id="IPR013088">
    <property type="entry name" value="Znf_NHR/GATA"/>
</dbReference>
<feature type="compositionally biased region" description="Basic residues" evidence="12">
    <location>
        <begin position="135"/>
        <end position="144"/>
    </location>
</feature>
<dbReference type="PRINTS" id="PR00619">
    <property type="entry name" value="GATAZNFINGER"/>
</dbReference>
<dbReference type="GO" id="GO:0000981">
    <property type="term" value="F:DNA-binding transcription factor activity, RNA polymerase II-specific"/>
    <property type="evidence" value="ECO:0007669"/>
    <property type="project" value="TreeGrafter"/>
</dbReference>
<evidence type="ECO:0000256" key="4">
    <source>
        <dbReference type="ARBA" id="ARBA00022771"/>
    </source>
</evidence>
<evidence type="ECO:0000256" key="11">
    <source>
        <dbReference type="PROSITE-ProRule" id="PRU00094"/>
    </source>
</evidence>
<keyword evidence="15" id="KW-1185">Reference proteome</keyword>
<keyword evidence="7" id="KW-0238">DNA-binding</keyword>
<dbReference type="Proteomes" id="UP000010552">
    <property type="component" value="Unassembled WGS sequence"/>
</dbReference>
<dbReference type="GO" id="GO:0045944">
    <property type="term" value="P:positive regulation of transcription by RNA polymerase II"/>
    <property type="evidence" value="ECO:0007669"/>
    <property type="project" value="TreeGrafter"/>
</dbReference>
<protein>
    <submittedName>
        <fullName evidence="14">Transcription factor GATA-5</fullName>
    </submittedName>
</protein>
<dbReference type="AlphaFoldDB" id="L5K0Y9"/>
<feature type="compositionally biased region" description="Low complexity" evidence="12">
    <location>
        <begin position="145"/>
        <end position="162"/>
    </location>
</feature>
<dbReference type="eggNOG" id="KOG1601">
    <property type="taxonomic scope" value="Eukaryota"/>
</dbReference>
<dbReference type="GO" id="GO:0008270">
    <property type="term" value="F:zinc ion binding"/>
    <property type="evidence" value="ECO:0007669"/>
    <property type="project" value="UniProtKB-KW"/>
</dbReference>
<sequence length="243" mass="25695">MASATSAGRSRPPQALPVPAVSDVLGEFPGEGRECVNCGALSTPLWRRDTTGHYLCNACGLYHKMNGVNRPLLRPQKRLSSSRRAGLCCTNCHTATTTLWRRDAEGQPVCNACGLYAKLHGVPRPLAMKKESIQTRKRKPKNAAKSKGSSGSTGHSTASPSSVLNPESPAATLKPEPSLAPRSCPGPSITSQASGQADEPLAPSHLEFKFEPEDFAFPSTALGPQAGLRGALRQEAWCALALA</sequence>
<dbReference type="STRING" id="9402.L5K0Y9"/>
<dbReference type="InParanoid" id="L5K0Y9"/>
<proteinExistence type="predicted"/>
<dbReference type="GO" id="GO:0000122">
    <property type="term" value="P:negative regulation of transcription by RNA polymerase II"/>
    <property type="evidence" value="ECO:0007669"/>
    <property type="project" value="TreeGrafter"/>
</dbReference>
<evidence type="ECO:0000256" key="7">
    <source>
        <dbReference type="ARBA" id="ARBA00023125"/>
    </source>
</evidence>
<gene>
    <name evidence="14" type="ORF">PAL_GLEAN10024703</name>
</gene>
<dbReference type="EMBL" id="KB031072">
    <property type="protein sequence ID" value="ELK04391.1"/>
    <property type="molecule type" value="Genomic_DNA"/>
</dbReference>
<evidence type="ECO:0000256" key="3">
    <source>
        <dbReference type="ARBA" id="ARBA00022737"/>
    </source>
</evidence>
<accession>L5K0Y9</accession>
<feature type="region of interest" description="Disordered" evidence="12">
    <location>
        <begin position="132"/>
        <end position="204"/>
    </location>
</feature>
<evidence type="ECO:0000256" key="2">
    <source>
        <dbReference type="ARBA" id="ARBA00022723"/>
    </source>
</evidence>
<keyword evidence="2" id="KW-0479">Metal-binding</keyword>
<evidence type="ECO:0000256" key="5">
    <source>
        <dbReference type="ARBA" id="ARBA00022833"/>
    </source>
</evidence>
<dbReference type="PANTHER" id="PTHR10071:SF289">
    <property type="entry name" value="TRANSCRIPTION FACTOR GATA-5"/>
    <property type="match status" value="1"/>
</dbReference>
<dbReference type="GO" id="GO:0048738">
    <property type="term" value="P:cardiac muscle tissue development"/>
    <property type="evidence" value="ECO:0007669"/>
    <property type="project" value="TreeGrafter"/>
</dbReference>
<keyword evidence="3" id="KW-0677">Repeat</keyword>
<dbReference type="FunCoup" id="L5K0Y9">
    <property type="interactions" value="3"/>
</dbReference>
<dbReference type="Gene3D" id="3.30.50.10">
    <property type="entry name" value="Erythroid Transcription Factor GATA-1, subunit A"/>
    <property type="match status" value="2"/>
</dbReference>
<dbReference type="InterPro" id="IPR039355">
    <property type="entry name" value="Transcription_factor_GATA"/>
</dbReference>
<keyword evidence="10" id="KW-0539">Nucleus</keyword>
<dbReference type="PROSITE" id="PS00344">
    <property type="entry name" value="GATA_ZN_FINGER_1"/>
    <property type="match status" value="2"/>
</dbReference>
<dbReference type="SUPFAM" id="SSF57716">
    <property type="entry name" value="Glucocorticoid receptor-like (DNA-binding domain)"/>
    <property type="match status" value="2"/>
</dbReference>
<dbReference type="Pfam" id="PF00320">
    <property type="entry name" value="GATA"/>
    <property type="match status" value="2"/>
</dbReference>
<dbReference type="SMART" id="SM00401">
    <property type="entry name" value="ZnF_GATA"/>
    <property type="match status" value="2"/>
</dbReference>
<keyword evidence="5" id="KW-0862">Zinc</keyword>
<evidence type="ECO:0000313" key="14">
    <source>
        <dbReference type="EMBL" id="ELK04391.1"/>
    </source>
</evidence>
<dbReference type="PANTHER" id="PTHR10071">
    <property type="entry name" value="TRANSCRIPTION FACTOR GATA FAMILY MEMBER"/>
    <property type="match status" value="1"/>
</dbReference>
<dbReference type="InterPro" id="IPR000679">
    <property type="entry name" value="Znf_GATA"/>
</dbReference>
<organism evidence="14 15">
    <name type="scientific">Pteropus alecto</name>
    <name type="common">Black flying fox</name>
    <dbReference type="NCBI Taxonomy" id="9402"/>
    <lineage>
        <taxon>Eukaryota</taxon>
        <taxon>Metazoa</taxon>
        <taxon>Chordata</taxon>
        <taxon>Craniata</taxon>
        <taxon>Vertebrata</taxon>
        <taxon>Euteleostomi</taxon>
        <taxon>Mammalia</taxon>
        <taxon>Eutheria</taxon>
        <taxon>Laurasiatheria</taxon>
        <taxon>Chiroptera</taxon>
        <taxon>Yinpterochiroptera</taxon>
        <taxon>Pteropodoidea</taxon>
        <taxon>Pteropodidae</taxon>
        <taxon>Pteropodinae</taxon>
        <taxon>Pteropus</taxon>
    </lineage>
</organism>
<name>L5K0Y9_PTEAL</name>
<evidence type="ECO:0000256" key="8">
    <source>
        <dbReference type="ARBA" id="ARBA00023159"/>
    </source>
</evidence>
<dbReference type="PROSITE" id="PS50114">
    <property type="entry name" value="GATA_ZN_FINGER_2"/>
    <property type="match status" value="2"/>
</dbReference>